<dbReference type="SUPFAM" id="SSF54236">
    <property type="entry name" value="Ubiquitin-like"/>
    <property type="match status" value="1"/>
</dbReference>
<evidence type="ECO:0000313" key="2">
    <source>
        <dbReference type="Ensembl" id="ENSOSIP00000009306.1"/>
    </source>
</evidence>
<dbReference type="PANTHER" id="PTHR46467">
    <property type="entry name" value="TETHER CONTAINING UBX DOMAIN FOR GLUT4"/>
    <property type="match status" value="1"/>
</dbReference>
<dbReference type="InterPro" id="IPR029071">
    <property type="entry name" value="Ubiquitin-like_domsf"/>
</dbReference>
<dbReference type="GO" id="GO:0012506">
    <property type="term" value="C:vesicle membrane"/>
    <property type="evidence" value="ECO:0007669"/>
    <property type="project" value="TreeGrafter"/>
</dbReference>
<dbReference type="Ensembl" id="ENSOSIT00000009921.1">
    <property type="protein sequence ID" value="ENSOSIP00000009306.1"/>
    <property type="gene ID" value="ENSOSIG00000005917.1"/>
</dbReference>
<name>A0A8C7X7T2_9TELE</name>
<dbReference type="GeneTree" id="ENSGT00940000156853"/>
<reference evidence="2" key="2">
    <citation type="submission" date="2025-09" db="UniProtKB">
        <authorList>
            <consortium name="Ensembl"/>
        </authorList>
    </citation>
    <scope>IDENTIFICATION</scope>
</reference>
<reference evidence="2" key="1">
    <citation type="submission" date="2025-08" db="UniProtKB">
        <authorList>
            <consortium name="Ensembl"/>
        </authorList>
    </citation>
    <scope>IDENTIFICATION</scope>
</reference>
<evidence type="ECO:0000259" key="1">
    <source>
        <dbReference type="PROSITE" id="PS50898"/>
    </source>
</evidence>
<dbReference type="GO" id="GO:0007165">
    <property type="term" value="P:signal transduction"/>
    <property type="evidence" value="ECO:0007669"/>
    <property type="project" value="InterPro"/>
</dbReference>
<protein>
    <submittedName>
        <fullName evidence="2">ASPSCR1 tether for SLC2A4, UBX domain containing</fullName>
    </submittedName>
</protein>
<organism evidence="2 3">
    <name type="scientific">Oryzias sinensis</name>
    <name type="common">Chinese medaka</name>
    <dbReference type="NCBI Taxonomy" id="183150"/>
    <lineage>
        <taxon>Eukaryota</taxon>
        <taxon>Metazoa</taxon>
        <taxon>Chordata</taxon>
        <taxon>Craniata</taxon>
        <taxon>Vertebrata</taxon>
        <taxon>Euteleostomi</taxon>
        <taxon>Actinopterygii</taxon>
        <taxon>Neopterygii</taxon>
        <taxon>Teleostei</taxon>
        <taxon>Neoteleostei</taxon>
        <taxon>Acanthomorphata</taxon>
        <taxon>Ovalentaria</taxon>
        <taxon>Atherinomorphae</taxon>
        <taxon>Beloniformes</taxon>
        <taxon>Adrianichthyidae</taxon>
        <taxon>Oryziinae</taxon>
        <taxon>Oryzias</taxon>
    </lineage>
</organism>
<feature type="domain" description="RBD" evidence="1">
    <location>
        <begin position="6"/>
        <end position="75"/>
    </location>
</feature>
<dbReference type="Proteomes" id="UP000694383">
    <property type="component" value="Unplaced"/>
</dbReference>
<sequence>MAASGSTVTVLTPNGRRQAVKVTPNSPLLQVLEEVCGKNGFNPDEYGLKFQRTVLDLTRPWRFANLPNNAKLEMVTSSRKQAAAESQVRVALQMEDGSRLQDSFGCGRSLWELITHFSSIRRCWFHGSDVAADQKWKSFSLVMLCVFCSSTKCGVKLVNFL</sequence>
<dbReference type="GO" id="GO:0005634">
    <property type="term" value="C:nucleus"/>
    <property type="evidence" value="ECO:0007669"/>
    <property type="project" value="TreeGrafter"/>
</dbReference>
<keyword evidence="3" id="KW-1185">Reference proteome</keyword>
<dbReference type="GO" id="GO:0042593">
    <property type="term" value="P:glucose homeostasis"/>
    <property type="evidence" value="ECO:0007669"/>
    <property type="project" value="TreeGrafter"/>
</dbReference>
<dbReference type="CDD" id="cd16105">
    <property type="entry name" value="Ubl_ASPSCR1_like"/>
    <property type="match status" value="1"/>
</dbReference>
<dbReference type="GO" id="GO:0006886">
    <property type="term" value="P:intracellular protein transport"/>
    <property type="evidence" value="ECO:0007669"/>
    <property type="project" value="TreeGrafter"/>
</dbReference>
<dbReference type="Pfam" id="PF11470">
    <property type="entry name" value="TUG-UBL1"/>
    <property type="match status" value="1"/>
</dbReference>
<dbReference type="GO" id="GO:0005737">
    <property type="term" value="C:cytoplasm"/>
    <property type="evidence" value="ECO:0007669"/>
    <property type="project" value="TreeGrafter"/>
</dbReference>
<dbReference type="FunFam" id="3.10.20.90:FF:000204">
    <property type="entry name" value="tether containing UBX domain for GLUT4"/>
    <property type="match status" value="1"/>
</dbReference>
<proteinExistence type="predicted"/>
<dbReference type="PANTHER" id="PTHR46467:SF1">
    <property type="entry name" value="TETHER CONTAINING UBX DOMAIN FOR GLUT4"/>
    <property type="match status" value="1"/>
</dbReference>
<dbReference type="Gene3D" id="3.10.20.90">
    <property type="entry name" value="Phosphatidylinositol 3-kinase Catalytic Subunit, Chain A, domain 1"/>
    <property type="match status" value="1"/>
</dbReference>
<dbReference type="PROSITE" id="PS50898">
    <property type="entry name" value="RBD"/>
    <property type="match status" value="1"/>
</dbReference>
<dbReference type="InterPro" id="IPR003116">
    <property type="entry name" value="RBD_dom"/>
</dbReference>
<evidence type="ECO:0000313" key="3">
    <source>
        <dbReference type="Proteomes" id="UP000694383"/>
    </source>
</evidence>
<dbReference type="InterPro" id="IPR021569">
    <property type="entry name" value="TUG-UBL1"/>
</dbReference>
<accession>A0A8C7X7T2</accession>
<dbReference type="AlphaFoldDB" id="A0A8C7X7T2"/>